<feature type="region of interest" description="Disordered" evidence="1">
    <location>
        <begin position="1"/>
        <end position="30"/>
    </location>
</feature>
<evidence type="ECO:0000256" key="1">
    <source>
        <dbReference type="SAM" id="MobiDB-lite"/>
    </source>
</evidence>
<proteinExistence type="predicted"/>
<feature type="compositionally biased region" description="Basic and acidic residues" evidence="1">
    <location>
        <begin position="1"/>
        <end position="14"/>
    </location>
</feature>
<gene>
    <name evidence="2" type="ORF">SUNI508_01930</name>
</gene>
<dbReference type="Proteomes" id="UP001408356">
    <property type="component" value="Unassembled WGS sequence"/>
</dbReference>
<evidence type="ECO:0008006" key="4">
    <source>
        <dbReference type="Google" id="ProtNLM"/>
    </source>
</evidence>
<evidence type="ECO:0000313" key="3">
    <source>
        <dbReference type="Proteomes" id="UP001408356"/>
    </source>
</evidence>
<keyword evidence="3" id="KW-1185">Reference proteome</keyword>
<comment type="caution">
    <text evidence="2">The sequence shown here is derived from an EMBL/GenBank/DDBJ whole genome shotgun (WGS) entry which is preliminary data.</text>
</comment>
<protein>
    <recommendedName>
        <fullName evidence="4">BZIP domain-containing protein</fullName>
    </recommendedName>
</protein>
<accession>A0ABR2UKD2</accession>
<name>A0ABR2UKD2_9PEZI</name>
<sequence length="350" mass="39032">MPPHIIESREETRRTRQAADNAKTRRERGKLAQRAFRQKQIDTIGDLREENKRLRDAIVSICRAAAADETTLGLAIRDARKVAHIEDSEEALGALAQPSEDHEARHSGLLVGGAHGFGFYDPYHHLHPVVQAQPKRHNLPNMGNISSFDADRYLNITSAPEDIAPFLGSAAYSVAGQIHWVTLAYSYSVIKALRTATPSSDACRFASRIFGRVLRQISLEGLLAILHARLVYRKEGLMTGDDHPARNPRLAKALMLSIVDMCAPEPKQSFLSAFDVADRLREELGAEFPVFEAVLCGKVTDYRSAIMRDIMRELASKAICYGDGPRWNADDVISVSRRWFSESNDLDQSI</sequence>
<reference evidence="2 3" key="1">
    <citation type="journal article" date="2024" name="J. Plant Pathol.">
        <title>Sequence and assembly of the genome of Seiridium unicorne, isolate CBS 538.82, causal agent of cypress canker disease.</title>
        <authorList>
            <person name="Scali E."/>
            <person name="Rocca G.D."/>
            <person name="Danti R."/>
            <person name="Garbelotto M."/>
            <person name="Barberini S."/>
            <person name="Baroncelli R."/>
            <person name="Emiliani G."/>
        </authorList>
    </citation>
    <scope>NUCLEOTIDE SEQUENCE [LARGE SCALE GENOMIC DNA]</scope>
    <source>
        <strain evidence="2 3">BM-138-508</strain>
    </source>
</reference>
<organism evidence="2 3">
    <name type="scientific">Seiridium unicorne</name>
    <dbReference type="NCBI Taxonomy" id="138068"/>
    <lineage>
        <taxon>Eukaryota</taxon>
        <taxon>Fungi</taxon>
        <taxon>Dikarya</taxon>
        <taxon>Ascomycota</taxon>
        <taxon>Pezizomycotina</taxon>
        <taxon>Sordariomycetes</taxon>
        <taxon>Xylariomycetidae</taxon>
        <taxon>Amphisphaeriales</taxon>
        <taxon>Sporocadaceae</taxon>
        <taxon>Seiridium</taxon>
    </lineage>
</organism>
<dbReference type="EMBL" id="JARVKF010000418">
    <property type="protein sequence ID" value="KAK9415082.1"/>
    <property type="molecule type" value="Genomic_DNA"/>
</dbReference>
<evidence type="ECO:0000313" key="2">
    <source>
        <dbReference type="EMBL" id="KAK9415082.1"/>
    </source>
</evidence>